<dbReference type="HAMAP" id="MF_00222">
    <property type="entry name" value="Shikimate_DH_AroE"/>
    <property type="match status" value="1"/>
</dbReference>
<dbReference type="PANTHER" id="PTHR21089">
    <property type="entry name" value="SHIKIMATE DEHYDROGENASE"/>
    <property type="match status" value="1"/>
</dbReference>
<evidence type="ECO:0000256" key="3">
    <source>
        <dbReference type="ARBA" id="ARBA00022857"/>
    </source>
</evidence>
<name>A0A3B1CM55_9ZZZZ</name>
<evidence type="ECO:0000259" key="7">
    <source>
        <dbReference type="Pfam" id="PF08501"/>
    </source>
</evidence>
<feature type="domain" description="SDH C-terminal" evidence="8">
    <location>
        <begin position="247"/>
        <end position="277"/>
    </location>
</feature>
<sequence length="286" mass="30368">MVKSISLGITGHPIGHSLSPLMHETAALSLGIDLSYKAFDVAPDKLKQFIDRLRAEGIDGLNVTVPHKVAVMEFMDEISGEASAIGAVNTIVNNDGKLTGHNTDGYGLVTSIEVNAGVKIAGKKIFVYGAGGAARAVCHAVYDHDCSRLVIANRTWSKAVEIADGLSSSNADVTAIGFNSNKLVDSIKTADIIINTTSMGMEGAAPKPPPGIEGVCKGQLVVDIVYRPLDTPLLKKARALGAETLDGLWMLIYQGARSFGLWTGEKFPVELIREKLLSELSGNLRK</sequence>
<organism evidence="9">
    <name type="scientific">hydrothermal vent metagenome</name>
    <dbReference type="NCBI Taxonomy" id="652676"/>
    <lineage>
        <taxon>unclassified sequences</taxon>
        <taxon>metagenomes</taxon>
        <taxon>ecological metagenomes</taxon>
    </lineage>
</organism>
<reference evidence="9" key="1">
    <citation type="submission" date="2018-06" db="EMBL/GenBank/DDBJ databases">
        <authorList>
            <person name="Zhirakovskaya E."/>
        </authorList>
    </citation>
    <scope>NUCLEOTIDE SEQUENCE</scope>
</reference>
<dbReference type="Gene3D" id="3.40.50.10860">
    <property type="entry name" value="Leucine Dehydrogenase, chain A, domain 1"/>
    <property type="match status" value="1"/>
</dbReference>
<dbReference type="PANTHER" id="PTHR21089:SF1">
    <property type="entry name" value="BIFUNCTIONAL 3-DEHYDROQUINATE DEHYDRATASE_SHIKIMATE DEHYDROGENASE, CHLOROPLASTIC"/>
    <property type="match status" value="1"/>
</dbReference>
<proteinExistence type="inferred from homology"/>
<dbReference type="InterPro" id="IPR041121">
    <property type="entry name" value="SDH_C"/>
</dbReference>
<dbReference type="GO" id="GO:0050661">
    <property type="term" value="F:NADP binding"/>
    <property type="evidence" value="ECO:0007669"/>
    <property type="project" value="InterPro"/>
</dbReference>
<evidence type="ECO:0000259" key="6">
    <source>
        <dbReference type="Pfam" id="PF01488"/>
    </source>
</evidence>
<dbReference type="NCBIfam" id="TIGR00507">
    <property type="entry name" value="aroE"/>
    <property type="match status" value="1"/>
</dbReference>
<dbReference type="InterPro" id="IPR006151">
    <property type="entry name" value="Shikm_DH/Glu-tRNA_Rdtase"/>
</dbReference>
<dbReference type="InterPro" id="IPR013708">
    <property type="entry name" value="Shikimate_DH-bd_N"/>
</dbReference>
<dbReference type="EC" id="1.1.1.25" evidence="1"/>
<feature type="domain" description="Shikimate dehydrogenase substrate binding N-terminal" evidence="7">
    <location>
        <begin position="9"/>
        <end position="91"/>
    </location>
</feature>
<dbReference type="AlphaFoldDB" id="A0A3B1CM55"/>
<dbReference type="Pfam" id="PF18317">
    <property type="entry name" value="SDH_C"/>
    <property type="match status" value="1"/>
</dbReference>
<keyword evidence="3" id="KW-0521">NADP</keyword>
<dbReference type="GO" id="GO:0005829">
    <property type="term" value="C:cytosol"/>
    <property type="evidence" value="ECO:0007669"/>
    <property type="project" value="TreeGrafter"/>
</dbReference>
<evidence type="ECO:0000256" key="2">
    <source>
        <dbReference type="ARBA" id="ARBA00022605"/>
    </source>
</evidence>
<keyword evidence="5" id="KW-0057">Aromatic amino acid biosynthesis</keyword>
<dbReference type="UniPathway" id="UPA00053">
    <property type="reaction ID" value="UER00087"/>
</dbReference>
<evidence type="ECO:0000256" key="5">
    <source>
        <dbReference type="ARBA" id="ARBA00023141"/>
    </source>
</evidence>
<dbReference type="EMBL" id="UOGB01000319">
    <property type="protein sequence ID" value="VAX25064.1"/>
    <property type="molecule type" value="Genomic_DNA"/>
</dbReference>
<accession>A0A3B1CM55</accession>
<dbReference type="GO" id="GO:0009073">
    <property type="term" value="P:aromatic amino acid family biosynthetic process"/>
    <property type="evidence" value="ECO:0007669"/>
    <property type="project" value="UniProtKB-KW"/>
</dbReference>
<dbReference type="Gene3D" id="3.40.50.720">
    <property type="entry name" value="NAD(P)-binding Rossmann-like Domain"/>
    <property type="match status" value="1"/>
</dbReference>
<dbReference type="InterPro" id="IPR036291">
    <property type="entry name" value="NAD(P)-bd_dom_sf"/>
</dbReference>
<keyword evidence="4 9" id="KW-0560">Oxidoreductase</keyword>
<dbReference type="Pfam" id="PF08501">
    <property type="entry name" value="Shikimate_dh_N"/>
    <property type="match status" value="1"/>
</dbReference>
<dbReference type="InterPro" id="IPR046346">
    <property type="entry name" value="Aminoacid_DH-like_N_sf"/>
</dbReference>
<dbReference type="InterPro" id="IPR022893">
    <property type="entry name" value="Shikimate_DH_fam"/>
</dbReference>
<feature type="domain" description="Quinate/shikimate 5-dehydrogenase/glutamyl-tRNA reductase" evidence="6">
    <location>
        <begin position="119"/>
        <end position="198"/>
    </location>
</feature>
<evidence type="ECO:0000256" key="1">
    <source>
        <dbReference type="ARBA" id="ARBA00012962"/>
    </source>
</evidence>
<keyword evidence="2" id="KW-0028">Amino-acid biosynthesis</keyword>
<evidence type="ECO:0000259" key="8">
    <source>
        <dbReference type="Pfam" id="PF18317"/>
    </source>
</evidence>
<evidence type="ECO:0000256" key="4">
    <source>
        <dbReference type="ARBA" id="ARBA00023002"/>
    </source>
</evidence>
<dbReference type="SUPFAM" id="SSF51735">
    <property type="entry name" value="NAD(P)-binding Rossmann-fold domains"/>
    <property type="match status" value="1"/>
</dbReference>
<dbReference type="GO" id="GO:0008652">
    <property type="term" value="P:amino acid biosynthetic process"/>
    <property type="evidence" value="ECO:0007669"/>
    <property type="project" value="UniProtKB-KW"/>
</dbReference>
<dbReference type="InterPro" id="IPR011342">
    <property type="entry name" value="Shikimate_DH"/>
</dbReference>
<dbReference type="Pfam" id="PF01488">
    <property type="entry name" value="Shikimate_DH"/>
    <property type="match status" value="1"/>
</dbReference>
<dbReference type="GO" id="GO:0004764">
    <property type="term" value="F:shikimate 3-dehydrogenase (NADP+) activity"/>
    <property type="evidence" value="ECO:0007669"/>
    <property type="project" value="UniProtKB-EC"/>
</dbReference>
<dbReference type="GO" id="GO:0009423">
    <property type="term" value="P:chorismate biosynthetic process"/>
    <property type="evidence" value="ECO:0007669"/>
    <property type="project" value="UniProtKB-UniPathway"/>
</dbReference>
<dbReference type="CDD" id="cd01065">
    <property type="entry name" value="NAD_bind_Shikimate_DH"/>
    <property type="match status" value="1"/>
</dbReference>
<dbReference type="GO" id="GO:0019632">
    <property type="term" value="P:shikimate metabolic process"/>
    <property type="evidence" value="ECO:0007669"/>
    <property type="project" value="InterPro"/>
</dbReference>
<dbReference type="SUPFAM" id="SSF53223">
    <property type="entry name" value="Aminoacid dehydrogenase-like, N-terminal domain"/>
    <property type="match status" value="1"/>
</dbReference>
<evidence type="ECO:0000313" key="9">
    <source>
        <dbReference type="EMBL" id="VAX25064.1"/>
    </source>
</evidence>
<gene>
    <name evidence="9" type="ORF">MNBD_NITROSPINAE03-716</name>
</gene>
<protein>
    <recommendedName>
        <fullName evidence="1">shikimate dehydrogenase (NADP(+))</fullName>
        <ecNumber evidence="1">1.1.1.25</ecNumber>
    </recommendedName>
</protein>
<dbReference type="NCBIfam" id="NF001319">
    <property type="entry name" value="PRK00258.3-3"/>
    <property type="match status" value="1"/>
</dbReference>